<dbReference type="KEGG" id="srn:A4G23_00160"/>
<feature type="region of interest" description="Disordered" evidence="11">
    <location>
        <begin position="207"/>
        <end position="245"/>
    </location>
</feature>
<protein>
    <submittedName>
        <fullName evidence="14">Extracellular basic protease</fullName>
        <ecNumber evidence="14">3.4.21.-</ecNumber>
    </submittedName>
</protein>
<evidence type="ECO:0000256" key="3">
    <source>
        <dbReference type="ARBA" id="ARBA00022525"/>
    </source>
</evidence>
<dbReference type="GO" id="GO:0005576">
    <property type="term" value="C:extracellular region"/>
    <property type="evidence" value="ECO:0007669"/>
    <property type="project" value="UniProtKB-SubCell"/>
</dbReference>
<dbReference type="Gene3D" id="3.40.50.200">
    <property type="entry name" value="Peptidase S8/S53 domain"/>
    <property type="match status" value="1"/>
</dbReference>
<evidence type="ECO:0000256" key="4">
    <source>
        <dbReference type="ARBA" id="ARBA00022670"/>
    </source>
</evidence>
<feature type="active site" description="Charge relay system" evidence="9 10">
    <location>
        <position position="435"/>
    </location>
</feature>
<dbReference type="PROSITE" id="PS51892">
    <property type="entry name" value="SUBTILASE"/>
    <property type="match status" value="1"/>
</dbReference>
<keyword evidence="4 10" id="KW-0645">Protease</keyword>
<evidence type="ECO:0000256" key="5">
    <source>
        <dbReference type="ARBA" id="ARBA00022729"/>
    </source>
</evidence>
<dbReference type="EC" id="3.4.21.-" evidence="14"/>
<dbReference type="Pfam" id="PF00082">
    <property type="entry name" value="Peptidase_S8"/>
    <property type="match status" value="1"/>
</dbReference>
<keyword evidence="15" id="KW-1185">Reference proteome</keyword>
<evidence type="ECO:0000259" key="13">
    <source>
        <dbReference type="PROSITE" id="PS51829"/>
    </source>
</evidence>
<evidence type="ECO:0000256" key="2">
    <source>
        <dbReference type="ARBA" id="ARBA00011073"/>
    </source>
</evidence>
<dbReference type="InterPro" id="IPR002884">
    <property type="entry name" value="P_dom"/>
</dbReference>
<evidence type="ECO:0000256" key="7">
    <source>
        <dbReference type="ARBA" id="ARBA00022825"/>
    </source>
</evidence>
<dbReference type="Proteomes" id="UP000095349">
    <property type="component" value="Chromosome"/>
</dbReference>
<dbReference type="CDD" id="cd07496">
    <property type="entry name" value="Peptidases_S8_13"/>
    <property type="match status" value="1"/>
</dbReference>
<dbReference type="PROSITE" id="PS00138">
    <property type="entry name" value="SUBTILASE_SER"/>
    <property type="match status" value="1"/>
</dbReference>
<feature type="signal peptide" evidence="12">
    <location>
        <begin position="1"/>
        <end position="30"/>
    </location>
</feature>
<dbReference type="GO" id="GO:0004252">
    <property type="term" value="F:serine-type endopeptidase activity"/>
    <property type="evidence" value="ECO:0007669"/>
    <property type="project" value="UniProtKB-UniRule"/>
</dbReference>
<dbReference type="InterPro" id="IPR034176">
    <property type="entry name" value="Peptidases_S8_13"/>
</dbReference>
<dbReference type="InterPro" id="IPR023828">
    <property type="entry name" value="Peptidase_S8_Ser-AS"/>
</dbReference>
<dbReference type="PANTHER" id="PTHR43806">
    <property type="entry name" value="PEPTIDASE S8"/>
    <property type="match status" value="1"/>
</dbReference>
<evidence type="ECO:0000256" key="12">
    <source>
        <dbReference type="SAM" id="SignalP"/>
    </source>
</evidence>
<dbReference type="FunFam" id="2.60.120.260:FF:000149">
    <property type="entry name" value="Leupeptin-inactivating enzyme 1"/>
    <property type="match status" value="1"/>
</dbReference>
<dbReference type="PRINTS" id="PR00723">
    <property type="entry name" value="SUBTILISIN"/>
</dbReference>
<feature type="active site" description="Charge relay system" evidence="9 10">
    <location>
        <position position="245"/>
    </location>
</feature>
<organism evidence="14 15">
    <name type="scientific">Streptomyces rubrolavendulae</name>
    <dbReference type="NCBI Taxonomy" id="285473"/>
    <lineage>
        <taxon>Bacteria</taxon>
        <taxon>Bacillati</taxon>
        <taxon>Actinomycetota</taxon>
        <taxon>Actinomycetes</taxon>
        <taxon>Kitasatosporales</taxon>
        <taxon>Streptomycetaceae</taxon>
        <taxon>Streptomyces</taxon>
    </lineage>
</organism>
<dbReference type="GO" id="GO:0006508">
    <property type="term" value="P:proteolysis"/>
    <property type="evidence" value="ECO:0007669"/>
    <property type="project" value="UniProtKB-KW"/>
</dbReference>
<comment type="subcellular location">
    <subcellularLocation>
        <location evidence="1">Secreted</location>
    </subcellularLocation>
</comment>
<keyword evidence="3" id="KW-0964">Secreted</keyword>
<dbReference type="InterPro" id="IPR008979">
    <property type="entry name" value="Galactose-bd-like_sf"/>
</dbReference>
<name>A0A1D8FVZ1_9ACTN</name>
<reference evidence="14 15" key="1">
    <citation type="submission" date="2016-09" db="EMBL/GenBank/DDBJ databases">
        <title>Streptomyces rubrolavendulae MJM4426 Genome sequencing and assembly.</title>
        <authorList>
            <person name="Kim J.-G."/>
        </authorList>
    </citation>
    <scope>NUCLEOTIDE SEQUENCE [LARGE SCALE GENOMIC DNA]</scope>
    <source>
        <strain evidence="14 15">MJM4426</strain>
    </source>
</reference>
<evidence type="ECO:0000313" key="14">
    <source>
        <dbReference type="EMBL" id="AOT57374.1"/>
    </source>
</evidence>
<keyword evidence="6 10" id="KW-0378">Hydrolase</keyword>
<evidence type="ECO:0000256" key="11">
    <source>
        <dbReference type="SAM" id="MobiDB-lite"/>
    </source>
</evidence>
<dbReference type="AlphaFoldDB" id="A0A1D8FVZ1"/>
<dbReference type="Gene3D" id="2.60.120.260">
    <property type="entry name" value="Galactose-binding domain-like"/>
    <property type="match status" value="1"/>
</dbReference>
<feature type="chain" id="PRO_5009106854" evidence="12">
    <location>
        <begin position="31"/>
        <end position="614"/>
    </location>
</feature>
<sequence>MNGSRRRLISVVAASATILGVAATSSVALAAQATPSPAPAAPASQAMNPAATLPSAPVEKVIVTYKARTEEATSNTAAKDDTAEKAAETGEKLAFERRLAGGAALVDLGTATTRQDVAEVMDAFRADPDVAAVEADIRAYAMAVTPNDTDYAKQWDLFEPTGGMNVPGAWDKTTGSGVTVAVIDTGYAAHSDLAANTVSGYDFISSSTDARDGGGRDADPKDEGDWNATDGECGTGSRASNSSWHGTHVAGTIGAVTNNGKGIAGIAHGAKVQHVRVLGKCGGSSSDIADAITWASGGSVPGIPANPTPAKVLNLSLGGASSTCPTVYQNAINGAVSRGSTVVVAAGNSNTNASGFTPANCNNIINVASTSREGNRSYYSNYGTVVDVSAPGGETRRATDTPGTVTTPENGILSTLNSGTTVQSLENYKPYQGTSMAAPHIAGLAALLKSAKSTLTPAEIETAIKGNARPLPGTCTGGCGAGIADAAKTVAAVTGGGTTPGTTFGSTTDVTIRDNQTVTSAITVTGVTGNAPATLKVDVDIKHTWRGDLVIDLVAPDGTAYRLKNSSGGDSADNVLATYTVNASSETAAGTWKLQVRDVASGDTGYIDAWSLTF</sequence>
<dbReference type="InterPro" id="IPR006311">
    <property type="entry name" value="TAT_signal"/>
</dbReference>
<dbReference type="PROSITE" id="PS51829">
    <property type="entry name" value="P_HOMO_B"/>
    <property type="match status" value="1"/>
</dbReference>
<dbReference type="InterPro" id="IPR022398">
    <property type="entry name" value="Peptidase_S8_His-AS"/>
</dbReference>
<feature type="domain" description="P/Homo B" evidence="13">
    <location>
        <begin position="498"/>
        <end position="614"/>
    </location>
</feature>
<evidence type="ECO:0000313" key="15">
    <source>
        <dbReference type="Proteomes" id="UP000095349"/>
    </source>
</evidence>
<dbReference type="EMBL" id="CP017316">
    <property type="protein sequence ID" value="AOT57374.1"/>
    <property type="molecule type" value="Genomic_DNA"/>
</dbReference>
<gene>
    <name evidence="14" type="primary">bprV_1</name>
    <name evidence="14" type="ORF">A4G23_00160</name>
</gene>
<feature type="compositionally biased region" description="Basic and acidic residues" evidence="11">
    <location>
        <begin position="209"/>
        <end position="224"/>
    </location>
</feature>
<evidence type="ECO:0000256" key="9">
    <source>
        <dbReference type="PIRSR" id="PIRSR615500-1"/>
    </source>
</evidence>
<keyword evidence="7 10" id="KW-0720">Serine protease</keyword>
<evidence type="ECO:0000256" key="1">
    <source>
        <dbReference type="ARBA" id="ARBA00004613"/>
    </source>
</evidence>
<evidence type="ECO:0000256" key="6">
    <source>
        <dbReference type="ARBA" id="ARBA00022801"/>
    </source>
</evidence>
<dbReference type="PROSITE" id="PS00137">
    <property type="entry name" value="SUBTILASE_HIS"/>
    <property type="match status" value="1"/>
</dbReference>
<dbReference type="InterPro" id="IPR050131">
    <property type="entry name" value="Peptidase_S8_subtilisin-like"/>
</dbReference>
<dbReference type="PATRIC" id="fig|285473.5.peg.177"/>
<dbReference type="InterPro" id="IPR015500">
    <property type="entry name" value="Peptidase_S8_subtilisin-rel"/>
</dbReference>
<keyword evidence="8" id="KW-0865">Zymogen</keyword>
<dbReference type="STRING" id="285473.A4G23_00160"/>
<feature type="active site" description="Charge relay system" evidence="9 10">
    <location>
        <position position="184"/>
    </location>
</feature>
<dbReference type="Pfam" id="PF01483">
    <property type="entry name" value="P_proprotein"/>
    <property type="match status" value="1"/>
</dbReference>
<dbReference type="PROSITE" id="PS51318">
    <property type="entry name" value="TAT"/>
    <property type="match status" value="1"/>
</dbReference>
<dbReference type="InterPro" id="IPR000209">
    <property type="entry name" value="Peptidase_S8/S53_dom"/>
</dbReference>
<accession>A0A1D8FVZ1</accession>
<dbReference type="FunFam" id="3.40.50.200:FF:000022">
    <property type="entry name" value="Extracellular protease"/>
    <property type="match status" value="1"/>
</dbReference>
<evidence type="ECO:0000256" key="10">
    <source>
        <dbReference type="PROSITE-ProRule" id="PRU01240"/>
    </source>
</evidence>
<dbReference type="PANTHER" id="PTHR43806:SF11">
    <property type="entry name" value="CEREVISIN-RELATED"/>
    <property type="match status" value="1"/>
</dbReference>
<dbReference type="SUPFAM" id="SSF49785">
    <property type="entry name" value="Galactose-binding domain-like"/>
    <property type="match status" value="1"/>
</dbReference>
<dbReference type="InterPro" id="IPR036852">
    <property type="entry name" value="Peptidase_S8/S53_dom_sf"/>
</dbReference>
<evidence type="ECO:0000256" key="8">
    <source>
        <dbReference type="ARBA" id="ARBA00023145"/>
    </source>
</evidence>
<dbReference type="SUPFAM" id="SSF52743">
    <property type="entry name" value="Subtilisin-like"/>
    <property type="match status" value="1"/>
</dbReference>
<proteinExistence type="inferred from homology"/>
<comment type="similarity">
    <text evidence="2 10">Belongs to the peptidase S8 family.</text>
</comment>
<keyword evidence="5 12" id="KW-0732">Signal</keyword>